<dbReference type="InterPro" id="IPR025657">
    <property type="entry name" value="RadC_JAB"/>
</dbReference>
<name>A0ABV8NNF8_9SPHI</name>
<protein>
    <submittedName>
        <fullName evidence="2">JAB domain-containing protein</fullName>
    </submittedName>
</protein>
<evidence type="ECO:0000259" key="1">
    <source>
        <dbReference type="Pfam" id="PF04002"/>
    </source>
</evidence>
<keyword evidence="3" id="KW-1185">Reference proteome</keyword>
<evidence type="ECO:0000313" key="3">
    <source>
        <dbReference type="Proteomes" id="UP001595792"/>
    </source>
</evidence>
<sequence length="54" mass="5984">MFCLIPPGKLKSSESDNRLTRDAVASGLMLGLSMVDHLIFTDNGYYSYQDEGLI</sequence>
<dbReference type="RefSeq" id="WP_378960798.1">
    <property type="nucleotide sequence ID" value="NZ_JBHRXC010000001.1"/>
</dbReference>
<feature type="domain" description="RadC-like JAB" evidence="1">
    <location>
        <begin position="6"/>
        <end position="53"/>
    </location>
</feature>
<proteinExistence type="predicted"/>
<dbReference type="Pfam" id="PF04002">
    <property type="entry name" value="RadC"/>
    <property type="match status" value="1"/>
</dbReference>
<dbReference type="Gene3D" id="3.40.140.10">
    <property type="entry name" value="Cytidine Deaminase, domain 2"/>
    <property type="match status" value="1"/>
</dbReference>
<comment type="caution">
    <text evidence="2">The sequence shown here is derived from an EMBL/GenBank/DDBJ whole genome shotgun (WGS) entry which is preliminary data.</text>
</comment>
<evidence type="ECO:0000313" key="2">
    <source>
        <dbReference type="EMBL" id="MFC4197343.1"/>
    </source>
</evidence>
<accession>A0ABV8NNF8</accession>
<reference evidence="3" key="1">
    <citation type="journal article" date="2019" name="Int. J. Syst. Evol. Microbiol.">
        <title>The Global Catalogue of Microorganisms (GCM) 10K type strain sequencing project: providing services to taxonomists for standard genome sequencing and annotation.</title>
        <authorList>
            <consortium name="The Broad Institute Genomics Platform"/>
            <consortium name="The Broad Institute Genome Sequencing Center for Infectious Disease"/>
            <person name="Wu L."/>
            <person name="Ma J."/>
        </authorList>
    </citation>
    <scope>NUCLEOTIDE SEQUENCE [LARGE SCALE GENOMIC DNA]</scope>
    <source>
        <strain evidence="3">CCM 8689</strain>
    </source>
</reference>
<dbReference type="EMBL" id="JBHSBY010000112">
    <property type="protein sequence ID" value="MFC4197343.1"/>
    <property type="molecule type" value="Genomic_DNA"/>
</dbReference>
<dbReference type="Proteomes" id="UP001595792">
    <property type="component" value="Unassembled WGS sequence"/>
</dbReference>
<gene>
    <name evidence="2" type="ORF">ACFOUY_11615</name>
</gene>
<organism evidence="2 3">
    <name type="scientific">Pedobacter jamesrossensis</name>
    <dbReference type="NCBI Taxonomy" id="1908238"/>
    <lineage>
        <taxon>Bacteria</taxon>
        <taxon>Pseudomonadati</taxon>
        <taxon>Bacteroidota</taxon>
        <taxon>Sphingobacteriia</taxon>
        <taxon>Sphingobacteriales</taxon>
        <taxon>Sphingobacteriaceae</taxon>
        <taxon>Pedobacter</taxon>
    </lineage>
</organism>